<evidence type="ECO:0000313" key="2">
    <source>
        <dbReference type="EMBL" id="AKB43286.1"/>
    </source>
</evidence>
<dbReference type="Gene3D" id="3.30.2310.20">
    <property type="entry name" value="RelE-like"/>
    <property type="match status" value="1"/>
</dbReference>
<proteinExistence type="predicted"/>
<sequence>MTFKVFIKAKVLDDLPQSRKKQVAEALKDLKNGFQGGNKCRIEGYKEDVYRLRIGNYRAFYTVDFEENEIVVFDILTQEQAHKKYGRL</sequence>
<dbReference type="PATRIC" id="fig|1434123.4.peg.1187"/>
<dbReference type="PANTHER" id="PTHR38813:SF1">
    <property type="entry name" value="TOXIN RELE1-RELATED"/>
    <property type="match status" value="1"/>
</dbReference>
<reference evidence="2 3" key="1">
    <citation type="submission" date="2014-07" db="EMBL/GenBank/DDBJ databases">
        <title>Methanogenic archaea and the global carbon cycle.</title>
        <authorList>
            <person name="Henriksen J.R."/>
            <person name="Luke J."/>
            <person name="Reinhart S."/>
            <person name="Benedict M.N."/>
            <person name="Youngblut N.D."/>
            <person name="Metcalf M.E."/>
            <person name="Whitaker R.J."/>
            <person name="Metcalf W.W."/>
        </authorList>
    </citation>
    <scope>NUCLEOTIDE SEQUENCE [LARGE SCALE GENOMIC DNA]</scope>
    <source>
        <strain evidence="2 3">Z-761</strain>
    </source>
</reference>
<dbReference type="STRING" id="1434123.MSVAZ_1017"/>
<gene>
    <name evidence="2" type="ORF">MSVAZ_1017</name>
</gene>
<dbReference type="SUPFAM" id="SSF143011">
    <property type="entry name" value="RelE-like"/>
    <property type="match status" value="1"/>
</dbReference>
<evidence type="ECO:0000313" key="3">
    <source>
        <dbReference type="Proteomes" id="UP000033096"/>
    </source>
</evidence>
<dbReference type="InterPro" id="IPR052747">
    <property type="entry name" value="TA_system_RelE_toxin"/>
</dbReference>
<dbReference type="Proteomes" id="UP000033096">
    <property type="component" value="Chromosome"/>
</dbReference>
<keyword evidence="3" id="KW-1185">Reference proteome</keyword>
<dbReference type="AlphaFoldDB" id="A0A0E3LGX6"/>
<dbReference type="RefSeq" id="WP_048118997.1">
    <property type="nucleotide sequence ID" value="NZ_CP009520.1"/>
</dbReference>
<dbReference type="KEGG" id="mvc:MSVAZ_1017"/>
<protein>
    <recommendedName>
        <fullName evidence="4">RelE/StbE replicon stabilization toxin</fullName>
    </recommendedName>
</protein>
<dbReference type="HOGENOM" id="CLU_155761_2_1_2"/>
<accession>A0A0E3LGX6</accession>
<dbReference type="InterPro" id="IPR035093">
    <property type="entry name" value="RelE/ParE_toxin_dom_sf"/>
</dbReference>
<keyword evidence="1" id="KW-1277">Toxin-antitoxin system</keyword>
<dbReference type="Pfam" id="PF05016">
    <property type="entry name" value="ParE_toxin"/>
    <property type="match status" value="1"/>
</dbReference>
<dbReference type="InterPro" id="IPR007712">
    <property type="entry name" value="RelE/ParE_toxin"/>
</dbReference>
<evidence type="ECO:0000256" key="1">
    <source>
        <dbReference type="ARBA" id="ARBA00022649"/>
    </source>
</evidence>
<name>A0A0E3LGX6_9EURY</name>
<dbReference type="PANTHER" id="PTHR38813">
    <property type="match status" value="1"/>
</dbReference>
<evidence type="ECO:0008006" key="4">
    <source>
        <dbReference type="Google" id="ProtNLM"/>
    </source>
</evidence>
<organism evidence="2 3">
    <name type="scientific">Methanosarcina vacuolata Z-761</name>
    <dbReference type="NCBI Taxonomy" id="1434123"/>
    <lineage>
        <taxon>Archaea</taxon>
        <taxon>Methanobacteriati</taxon>
        <taxon>Methanobacteriota</taxon>
        <taxon>Stenosarchaea group</taxon>
        <taxon>Methanomicrobia</taxon>
        <taxon>Methanosarcinales</taxon>
        <taxon>Methanosarcinaceae</taxon>
        <taxon>Methanosarcina</taxon>
    </lineage>
</organism>
<dbReference type="GeneID" id="24809418"/>
<dbReference type="EMBL" id="CP009520">
    <property type="protein sequence ID" value="AKB43286.1"/>
    <property type="molecule type" value="Genomic_DNA"/>
</dbReference>